<evidence type="ECO:0000313" key="6">
    <source>
        <dbReference type="EMBL" id="MBR7832153.1"/>
    </source>
</evidence>
<name>A0A941IPP5_9ACTN</name>
<sequence>MVYLDAASGEPLDPAGREAYLAALDEGWAGPDRLYREGRRARMLLDAAREAVAELLGCRADELVFTASGTAAVHQGVLGLARGRARAGTRIAVGAVEHSSVLHAVDLAVRRIGGDRVVLPVDGFGRVALGALADLLDQGAGPALAFAAIQSANHEVGTRQPVSAAARLLAEQGVPLLVDAAVTLGREPVPEGWAVLAGSARKWGGPAGVGVLAVRKGTRFAADWPEDERERGWVPGPVNVPAILGAATALRARAAEAEATAERHRELTTLLRTRIPELVPDVEVVGDPVDRAPHILTFSCLYASGEALLLELDRLDFAVSSGSSCTASTLTPSHVLEAMGVLTQGNVRVSLPWRVSAEDVERFLAVLPDAVRVARPQQAGGAAPGTDAAADGAPESAAPTETPQPELDIDAVGKLCPLPVIELGKRIRQVEVGGTVRVWADDPAARLDIPAWCRLTGQDYLGEETPDSRPGVTAYRVRRRE</sequence>
<dbReference type="InterPro" id="IPR036868">
    <property type="entry name" value="TusA-like_sf"/>
</dbReference>
<dbReference type="GO" id="GO:0008483">
    <property type="term" value="F:transaminase activity"/>
    <property type="evidence" value="ECO:0007669"/>
    <property type="project" value="UniProtKB-KW"/>
</dbReference>
<dbReference type="PROSITE" id="PS01148">
    <property type="entry name" value="UPF0033"/>
    <property type="match status" value="1"/>
</dbReference>
<evidence type="ECO:0000313" key="7">
    <source>
        <dbReference type="Proteomes" id="UP000675781"/>
    </source>
</evidence>
<evidence type="ECO:0000256" key="3">
    <source>
        <dbReference type="ARBA" id="ARBA00050776"/>
    </source>
</evidence>
<dbReference type="Gene3D" id="3.90.1150.10">
    <property type="entry name" value="Aspartate Aminotransferase, domain 1"/>
    <property type="match status" value="1"/>
</dbReference>
<evidence type="ECO:0000256" key="4">
    <source>
        <dbReference type="SAM" id="MobiDB-lite"/>
    </source>
</evidence>
<dbReference type="InterPro" id="IPR000192">
    <property type="entry name" value="Aminotrans_V_dom"/>
</dbReference>
<reference evidence="6" key="1">
    <citation type="submission" date="2021-04" db="EMBL/GenBank/DDBJ databases">
        <title>Genome based classification of Actinospica acidithermotolerans sp. nov., an actinobacterium isolated from an Indonesian hot spring.</title>
        <authorList>
            <person name="Kusuma A.B."/>
            <person name="Putra K.E."/>
            <person name="Nafisah S."/>
            <person name="Loh J."/>
            <person name="Nouioui I."/>
            <person name="Goodfellow M."/>
        </authorList>
    </citation>
    <scope>NUCLEOTIDE SEQUENCE</scope>
    <source>
        <strain evidence="6">CSCA 57</strain>
    </source>
</reference>
<evidence type="ECO:0000259" key="5">
    <source>
        <dbReference type="PROSITE" id="PS01148"/>
    </source>
</evidence>
<dbReference type="InterPro" id="IPR001455">
    <property type="entry name" value="TusA-like"/>
</dbReference>
<dbReference type="AlphaFoldDB" id="A0A941IPP5"/>
<dbReference type="Pfam" id="PF00266">
    <property type="entry name" value="Aminotran_5"/>
    <property type="match status" value="1"/>
</dbReference>
<keyword evidence="7" id="KW-1185">Reference proteome</keyword>
<dbReference type="SUPFAM" id="SSF64307">
    <property type="entry name" value="SirA-like"/>
    <property type="match status" value="1"/>
</dbReference>
<comment type="cofactor">
    <cofactor evidence="1">
        <name>pyridoxal 5'-phosphate</name>
        <dbReference type="ChEBI" id="CHEBI:597326"/>
    </cofactor>
</comment>
<dbReference type="InterPro" id="IPR015422">
    <property type="entry name" value="PyrdxlP-dep_Trfase_small"/>
</dbReference>
<dbReference type="CDD" id="cd00291">
    <property type="entry name" value="SirA_YedF_YeeD"/>
    <property type="match status" value="1"/>
</dbReference>
<dbReference type="Gene3D" id="3.30.110.40">
    <property type="entry name" value="TusA-like domain"/>
    <property type="match status" value="1"/>
</dbReference>
<gene>
    <name evidence="6" type="ORF">KDL01_02715</name>
</gene>
<dbReference type="InterPro" id="IPR015424">
    <property type="entry name" value="PyrdxlP-dep_Trfase"/>
</dbReference>
<keyword evidence="6" id="KW-0808">Transferase</keyword>
<dbReference type="PANTHER" id="PTHR11601">
    <property type="entry name" value="CYSTEINE DESULFURYLASE FAMILY MEMBER"/>
    <property type="match status" value="1"/>
</dbReference>
<dbReference type="GO" id="GO:0031071">
    <property type="term" value="F:cysteine desulfurase activity"/>
    <property type="evidence" value="ECO:0007669"/>
    <property type="project" value="UniProtKB-EC"/>
</dbReference>
<dbReference type="Proteomes" id="UP000675781">
    <property type="component" value="Unassembled WGS sequence"/>
</dbReference>
<feature type="region of interest" description="Disordered" evidence="4">
    <location>
        <begin position="377"/>
        <end position="405"/>
    </location>
</feature>
<dbReference type="SUPFAM" id="SSF53383">
    <property type="entry name" value="PLP-dependent transferases"/>
    <property type="match status" value="1"/>
</dbReference>
<protein>
    <submittedName>
        <fullName evidence="6">Aminotransferase class V-fold PLP-dependent enzyme</fullName>
    </submittedName>
</protein>
<organism evidence="6 7">
    <name type="scientific">Actinospica durhamensis</name>
    <dbReference type="NCBI Taxonomy" id="1508375"/>
    <lineage>
        <taxon>Bacteria</taxon>
        <taxon>Bacillati</taxon>
        <taxon>Actinomycetota</taxon>
        <taxon>Actinomycetes</taxon>
        <taxon>Catenulisporales</taxon>
        <taxon>Actinospicaceae</taxon>
        <taxon>Actinospica</taxon>
    </lineage>
</organism>
<dbReference type="InterPro" id="IPR015421">
    <property type="entry name" value="PyrdxlP-dep_Trfase_major"/>
</dbReference>
<evidence type="ECO:0000256" key="1">
    <source>
        <dbReference type="ARBA" id="ARBA00001933"/>
    </source>
</evidence>
<dbReference type="RefSeq" id="WP_212526688.1">
    <property type="nucleotide sequence ID" value="NZ_JAGSOG010000007.1"/>
</dbReference>
<proteinExistence type="inferred from homology"/>
<feature type="compositionally biased region" description="Low complexity" evidence="4">
    <location>
        <begin position="379"/>
        <end position="399"/>
    </location>
</feature>
<comment type="caution">
    <text evidence="6">The sequence shown here is derived from an EMBL/GenBank/DDBJ whole genome shotgun (WGS) entry which is preliminary data.</text>
</comment>
<feature type="domain" description="UPF0033" evidence="5">
    <location>
        <begin position="409"/>
        <end position="433"/>
    </location>
</feature>
<dbReference type="Gene3D" id="3.40.640.10">
    <property type="entry name" value="Type I PLP-dependent aspartate aminotransferase-like (Major domain)"/>
    <property type="match status" value="1"/>
</dbReference>
<accession>A0A941IPP5</accession>
<evidence type="ECO:0000256" key="2">
    <source>
        <dbReference type="ARBA" id="ARBA00006490"/>
    </source>
</evidence>
<comment type="similarity">
    <text evidence="2">Belongs to the class-V pyridoxal-phosphate-dependent aminotransferase family. NifS/IscS subfamily.</text>
</comment>
<dbReference type="EMBL" id="JAGSOG010000007">
    <property type="protein sequence ID" value="MBR7832153.1"/>
    <property type="molecule type" value="Genomic_DNA"/>
</dbReference>
<dbReference type="PANTHER" id="PTHR11601:SF34">
    <property type="entry name" value="CYSTEINE DESULFURASE"/>
    <property type="match status" value="1"/>
</dbReference>
<dbReference type="Pfam" id="PF01206">
    <property type="entry name" value="TusA"/>
    <property type="match status" value="1"/>
</dbReference>
<keyword evidence="6" id="KW-0032">Aminotransferase</keyword>
<comment type="catalytic activity">
    <reaction evidence="3">
        <text>(sulfur carrier)-H + L-cysteine = (sulfur carrier)-SH + L-alanine</text>
        <dbReference type="Rhea" id="RHEA:43892"/>
        <dbReference type="Rhea" id="RHEA-COMP:14737"/>
        <dbReference type="Rhea" id="RHEA-COMP:14739"/>
        <dbReference type="ChEBI" id="CHEBI:29917"/>
        <dbReference type="ChEBI" id="CHEBI:35235"/>
        <dbReference type="ChEBI" id="CHEBI:57972"/>
        <dbReference type="ChEBI" id="CHEBI:64428"/>
        <dbReference type="EC" id="2.8.1.7"/>
    </reaction>
</comment>